<dbReference type="InterPro" id="IPR036291">
    <property type="entry name" value="NAD(P)-bd_dom_sf"/>
</dbReference>
<feature type="domain" description="Allantoicase" evidence="2">
    <location>
        <begin position="190"/>
        <end position="329"/>
    </location>
</feature>
<evidence type="ECO:0000313" key="3">
    <source>
        <dbReference type="EMBL" id="OJA17842.1"/>
    </source>
</evidence>
<dbReference type="SUPFAM" id="SSF51735">
    <property type="entry name" value="NAD(P)-binding Rossmann-fold domains"/>
    <property type="match status" value="1"/>
</dbReference>
<dbReference type="PANTHER" id="PTHR12045:SF3">
    <property type="entry name" value="INACTIVE ALLANTOICASE-RELATED"/>
    <property type="match status" value="1"/>
</dbReference>
<dbReference type="InterPro" id="IPR002347">
    <property type="entry name" value="SDR_fam"/>
</dbReference>
<evidence type="ECO:0000313" key="4">
    <source>
        <dbReference type="Proteomes" id="UP000183567"/>
    </source>
</evidence>
<dbReference type="InterPro" id="IPR015908">
    <property type="entry name" value="Allantoicase_dom"/>
</dbReference>
<dbReference type="PRINTS" id="PR00081">
    <property type="entry name" value="GDHRDH"/>
</dbReference>
<name>A0A1J8R7W9_9AGAM</name>
<dbReference type="PANTHER" id="PTHR12045">
    <property type="entry name" value="ALLANTOICASE"/>
    <property type="match status" value="1"/>
</dbReference>
<accession>A0A1J8R7W9</accession>
<dbReference type="SUPFAM" id="SSF49785">
    <property type="entry name" value="Galactose-binding domain-like"/>
    <property type="match status" value="2"/>
</dbReference>
<dbReference type="OrthoDB" id="10266039at2759"/>
<dbReference type="HAMAP" id="MF_00813">
    <property type="entry name" value="Allantoicase"/>
    <property type="match status" value="1"/>
</dbReference>
<dbReference type="AlphaFoldDB" id="A0A1J8R7W9"/>
<dbReference type="Gene3D" id="3.40.50.720">
    <property type="entry name" value="NAD(P)-binding Rossmann-like Domain"/>
    <property type="match status" value="1"/>
</dbReference>
<proteinExistence type="inferred from homology"/>
<dbReference type="Pfam" id="PF03561">
    <property type="entry name" value="Allantoicase"/>
    <property type="match status" value="2"/>
</dbReference>
<feature type="domain" description="Allantoicase" evidence="2">
    <location>
        <begin position="31"/>
        <end position="170"/>
    </location>
</feature>
<sequence>MRCAMAYEVVALEDFHRVFGSTTELSSVSIGGQVVNVSDEFFAEAYQLLLVEPPASLAKQYGPNGELYSGWETRRHNPTYDWCTIRLGTTGTITGFDIDTAHFNGNEAPEASVDVAYEFPSDWKEILPKVRLEPSRRHLYKIPATGRTTYVRLRIYPDGGIARFRIYGHVVPVFPANPVEPFDLAHIFSGGKVVATSDDHFGSSSNLLLPGRGIDMGDGWETKRSHAKDHRDWVTIKLGAPGYLTTAIIDTIHFKGNFPESCDIRGICSREQEPDVNNGGWKMILSPVKLGPNLMHFFQLNSPCEQYTHVKVSIYPDGGIKRVRIIGTLAVKTDPDAKETTAQEDRERHDIIVEEGWEILEGIEDVDYILSQITSFNKTMNIIHKAKDTLAGNAGFQQTDTADLRGRTVLVTGGTLGIGFEVAKAFAESRARVLLLSRKVEHGDDAVSQIKKLVSEGSDVHFVECDLGNLATVKQVADKIGREEDRLDIVVADAGVGVNAFALSLDGIDRHFAVNHLGHFLLINRLLPLIRSTSKMPSTPPPRIVCIASELHRQAPSSTRFATKDEVMEQGSADMSGLSLYARTKLANILFTKFTLVERAIRPSGDRIYVLATHPGAVHTGQQDQFKEAYGQLFGQLLKAVTVPFMRNPEQGSLSTLWAATSDEVEKNGWQGCYFTDPGQLGKESNQAHDAQLGENLHNLSEQLVREKLGPDGLLPWH</sequence>
<dbReference type="Proteomes" id="UP000183567">
    <property type="component" value="Unassembled WGS sequence"/>
</dbReference>
<protein>
    <recommendedName>
        <fullName evidence="2">Allantoicase domain-containing protein</fullName>
    </recommendedName>
</protein>
<dbReference type="Gene3D" id="2.60.120.260">
    <property type="entry name" value="Galactose-binding domain-like"/>
    <property type="match status" value="2"/>
</dbReference>
<keyword evidence="4" id="KW-1185">Reference proteome</keyword>
<gene>
    <name evidence="3" type="ORF">AZE42_03317</name>
</gene>
<dbReference type="NCBIfam" id="TIGR02961">
    <property type="entry name" value="allantoicase"/>
    <property type="match status" value="1"/>
</dbReference>
<evidence type="ECO:0000259" key="2">
    <source>
        <dbReference type="Pfam" id="PF03561"/>
    </source>
</evidence>
<organism evidence="3 4">
    <name type="scientific">Rhizopogon vesiculosus</name>
    <dbReference type="NCBI Taxonomy" id="180088"/>
    <lineage>
        <taxon>Eukaryota</taxon>
        <taxon>Fungi</taxon>
        <taxon>Dikarya</taxon>
        <taxon>Basidiomycota</taxon>
        <taxon>Agaricomycotina</taxon>
        <taxon>Agaricomycetes</taxon>
        <taxon>Agaricomycetidae</taxon>
        <taxon>Boletales</taxon>
        <taxon>Suillineae</taxon>
        <taxon>Rhizopogonaceae</taxon>
        <taxon>Rhizopogon</taxon>
    </lineage>
</organism>
<dbReference type="InterPro" id="IPR005164">
    <property type="entry name" value="Allantoicase"/>
</dbReference>
<comment type="caution">
    <text evidence="3">The sequence shown here is derived from an EMBL/GenBank/DDBJ whole genome shotgun (WGS) entry which is preliminary data.</text>
</comment>
<evidence type="ECO:0000256" key="1">
    <source>
        <dbReference type="ARBA" id="ARBA00009242"/>
    </source>
</evidence>
<dbReference type="STRING" id="180088.A0A1J8R7W9"/>
<dbReference type="InterPro" id="IPR008979">
    <property type="entry name" value="Galactose-bd-like_sf"/>
</dbReference>
<reference evidence="3 4" key="1">
    <citation type="submission" date="2016-03" db="EMBL/GenBank/DDBJ databases">
        <title>Comparative genomics of the ectomycorrhizal sister species Rhizopogon vinicolor and Rhizopogon vesiculosus (Basidiomycota: Boletales) reveals a divergence of the mating type B locus.</title>
        <authorList>
            <person name="Mujic A.B."/>
            <person name="Kuo A."/>
            <person name="Tritt A."/>
            <person name="Lipzen A."/>
            <person name="Chen C."/>
            <person name="Johnson J."/>
            <person name="Sharma A."/>
            <person name="Barry K."/>
            <person name="Grigoriev I.V."/>
            <person name="Spatafora J.W."/>
        </authorList>
    </citation>
    <scope>NUCLEOTIDE SEQUENCE [LARGE SCALE GENOMIC DNA]</scope>
    <source>
        <strain evidence="3 4">AM-OR11-056</strain>
    </source>
</reference>
<dbReference type="GO" id="GO:0000256">
    <property type="term" value="P:allantoin catabolic process"/>
    <property type="evidence" value="ECO:0007669"/>
    <property type="project" value="InterPro"/>
</dbReference>
<dbReference type="EMBL" id="LVVM01001801">
    <property type="protein sequence ID" value="OJA17842.1"/>
    <property type="molecule type" value="Genomic_DNA"/>
</dbReference>
<comment type="similarity">
    <text evidence="1">Belongs to the allantoicase family.</text>
</comment>
<dbReference type="Pfam" id="PF00106">
    <property type="entry name" value="adh_short"/>
    <property type="match status" value="1"/>
</dbReference>
<dbReference type="GO" id="GO:0004037">
    <property type="term" value="F:allantoicase activity"/>
    <property type="evidence" value="ECO:0007669"/>
    <property type="project" value="InterPro"/>
</dbReference>